<name>A0A0M0HVX7_9VIBR</name>
<keyword evidence="11 13" id="KW-0472">Membrane</keyword>
<evidence type="ECO:0000256" key="5">
    <source>
        <dbReference type="ARBA" id="ARBA00022617"/>
    </source>
</evidence>
<evidence type="ECO:0000256" key="7">
    <source>
        <dbReference type="ARBA" id="ARBA00022723"/>
    </source>
</evidence>
<dbReference type="OrthoDB" id="9793784at2"/>
<evidence type="ECO:0000313" key="16">
    <source>
        <dbReference type="Proteomes" id="UP000037530"/>
    </source>
</evidence>
<dbReference type="GO" id="GO:0005886">
    <property type="term" value="C:plasma membrane"/>
    <property type="evidence" value="ECO:0007669"/>
    <property type="project" value="UniProtKB-SubCell"/>
</dbReference>
<dbReference type="Proteomes" id="UP000037530">
    <property type="component" value="Unassembled WGS sequence"/>
</dbReference>
<feature type="transmembrane region" description="Helical" evidence="13">
    <location>
        <begin position="12"/>
        <end position="35"/>
    </location>
</feature>
<dbReference type="PANTHER" id="PTHR30529">
    <property type="entry name" value="CYTOCHROME B561"/>
    <property type="match status" value="1"/>
</dbReference>
<dbReference type="Gene3D" id="1.20.950.20">
    <property type="entry name" value="Transmembrane di-heme cytochromes, Chain C"/>
    <property type="match status" value="2"/>
</dbReference>
<comment type="subcellular location">
    <subcellularLocation>
        <location evidence="2">Cell membrane</location>
        <topology evidence="2">Multi-pass membrane protein</topology>
    </subcellularLocation>
</comment>
<dbReference type="GO" id="GO:0022904">
    <property type="term" value="P:respiratory electron transport chain"/>
    <property type="evidence" value="ECO:0007669"/>
    <property type="project" value="InterPro"/>
</dbReference>
<dbReference type="InterPro" id="IPR052168">
    <property type="entry name" value="Cytochrome_b561_oxidase"/>
</dbReference>
<evidence type="ECO:0000256" key="8">
    <source>
        <dbReference type="ARBA" id="ARBA00022982"/>
    </source>
</evidence>
<keyword evidence="7" id="KW-0479">Metal-binding</keyword>
<accession>A0A0M0HVX7</accession>
<dbReference type="InterPro" id="IPR011577">
    <property type="entry name" value="Cyt_b561_bac/Ni-Hgenase"/>
</dbReference>
<evidence type="ECO:0000256" key="12">
    <source>
        <dbReference type="ARBA" id="ARBA00037975"/>
    </source>
</evidence>
<reference evidence="16" key="1">
    <citation type="submission" date="2015-08" db="EMBL/GenBank/DDBJ databases">
        <title>Vibrio galatheae sp. nov., a novel member of the Vibrionaceae family isolated from the Solomon Islands.</title>
        <authorList>
            <person name="Giubergia S."/>
            <person name="Machado H."/>
            <person name="Mateiu R.V."/>
            <person name="Gram L."/>
        </authorList>
    </citation>
    <scope>NUCLEOTIDE SEQUENCE [LARGE SCALE GENOMIC DNA]</scope>
    <source>
        <strain evidence="16">DSM 19134</strain>
    </source>
</reference>
<comment type="caution">
    <text evidence="15">The sequence shown here is derived from an EMBL/GenBank/DDBJ whole genome shotgun (WGS) entry which is preliminary data.</text>
</comment>
<dbReference type="InterPro" id="IPR016174">
    <property type="entry name" value="Di-haem_cyt_TM"/>
</dbReference>
<evidence type="ECO:0000256" key="6">
    <source>
        <dbReference type="ARBA" id="ARBA00022692"/>
    </source>
</evidence>
<evidence type="ECO:0000313" key="15">
    <source>
        <dbReference type="EMBL" id="KOO05783.1"/>
    </source>
</evidence>
<feature type="transmembrane region" description="Helical" evidence="13">
    <location>
        <begin position="94"/>
        <end position="111"/>
    </location>
</feature>
<gene>
    <name evidence="15" type="ORF">AKJ31_20440</name>
</gene>
<evidence type="ECO:0000256" key="1">
    <source>
        <dbReference type="ARBA" id="ARBA00001970"/>
    </source>
</evidence>
<evidence type="ECO:0000256" key="10">
    <source>
        <dbReference type="ARBA" id="ARBA00023004"/>
    </source>
</evidence>
<comment type="cofactor">
    <cofactor evidence="1">
        <name>heme b</name>
        <dbReference type="ChEBI" id="CHEBI:60344"/>
    </cofactor>
</comment>
<keyword evidence="10" id="KW-0408">Iron</keyword>
<evidence type="ECO:0000256" key="2">
    <source>
        <dbReference type="ARBA" id="ARBA00004651"/>
    </source>
</evidence>
<evidence type="ECO:0000256" key="9">
    <source>
        <dbReference type="ARBA" id="ARBA00022989"/>
    </source>
</evidence>
<dbReference type="PATRIC" id="fig|171383.3.peg.4176"/>
<dbReference type="GO" id="GO:0046872">
    <property type="term" value="F:metal ion binding"/>
    <property type="evidence" value="ECO:0007669"/>
    <property type="project" value="UniProtKB-KW"/>
</dbReference>
<feature type="domain" description="Cytochrome b561 bacterial/Ni-hydrogenase" evidence="14">
    <location>
        <begin position="10"/>
        <end position="179"/>
    </location>
</feature>
<evidence type="ECO:0000256" key="13">
    <source>
        <dbReference type="SAM" id="Phobius"/>
    </source>
</evidence>
<keyword evidence="16" id="KW-1185">Reference proteome</keyword>
<feature type="transmembrane region" description="Helical" evidence="13">
    <location>
        <begin position="146"/>
        <end position="167"/>
    </location>
</feature>
<keyword evidence="6 13" id="KW-0812">Transmembrane</keyword>
<proteinExistence type="inferred from homology"/>
<dbReference type="GO" id="GO:0009055">
    <property type="term" value="F:electron transfer activity"/>
    <property type="evidence" value="ECO:0007669"/>
    <property type="project" value="InterPro"/>
</dbReference>
<dbReference type="GO" id="GO:0020037">
    <property type="term" value="F:heme binding"/>
    <property type="evidence" value="ECO:0007669"/>
    <property type="project" value="TreeGrafter"/>
</dbReference>
<evidence type="ECO:0000256" key="4">
    <source>
        <dbReference type="ARBA" id="ARBA00022475"/>
    </source>
</evidence>
<dbReference type="STRING" id="171383.AKJ31_20440"/>
<keyword evidence="8" id="KW-0249">Electron transport</keyword>
<keyword evidence="3" id="KW-0813">Transport</keyword>
<dbReference type="Pfam" id="PF01292">
    <property type="entry name" value="Ni_hydr_CYTB"/>
    <property type="match status" value="1"/>
</dbReference>
<keyword evidence="4" id="KW-1003">Cell membrane</keyword>
<organism evidence="15 16">
    <name type="scientific">Vibrio hepatarius</name>
    <dbReference type="NCBI Taxonomy" id="171383"/>
    <lineage>
        <taxon>Bacteria</taxon>
        <taxon>Pseudomonadati</taxon>
        <taxon>Pseudomonadota</taxon>
        <taxon>Gammaproteobacteria</taxon>
        <taxon>Vibrionales</taxon>
        <taxon>Vibrionaceae</taxon>
        <taxon>Vibrio</taxon>
        <taxon>Vibrio oreintalis group</taxon>
    </lineage>
</organism>
<dbReference type="EMBL" id="LHPI01000027">
    <property type="protein sequence ID" value="KOO05783.1"/>
    <property type="molecule type" value="Genomic_DNA"/>
</dbReference>
<keyword evidence="9 13" id="KW-1133">Transmembrane helix</keyword>
<sequence length="183" mass="19934">MSLSNSFPQNYNLLAIIMHWVSAIAVIGMFMIGIWMVDLSYYSSWYKTAPEGHKAVGIILALITVGRFAWKLLSASPEAEGTALEKMASKIAHLTMYILLAALFVSGYLISTSDGRGIEVFGLFTVPGAGELFEHQSDLAGNVHMLVAWTLIGVVAIHATAAVKHHVINKDQTLKKMLGKNKT</sequence>
<evidence type="ECO:0000256" key="11">
    <source>
        <dbReference type="ARBA" id="ARBA00023136"/>
    </source>
</evidence>
<dbReference type="SUPFAM" id="SSF81342">
    <property type="entry name" value="Transmembrane di-heme cytochromes"/>
    <property type="match status" value="1"/>
</dbReference>
<comment type="similarity">
    <text evidence="12">Belongs to the cytochrome b561 family.</text>
</comment>
<protein>
    <submittedName>
        <fullName evidence="15">Cytochrome B</fullName>
    </submittedName>
</protein>
<evidence type="ECO:0000259" key="14">
    <source>
        <dbReference type="Pfam" id="PF01292"/>
    </source>
</evidence>
<dbReference type="AlphaFoldDB" id="A0A0M0HVX7"/>
<dbReference type="RefSeq" id="WP_053410884.1">
    <property type="nucleotide sequence ID" value="NZ_LHPI01000027.1"/>
</dbReference>
<evidence type="ECO:0000256" key="3">
    <source>
        <dbReference type="ARBA" id="ARBA00022448"/>
    </source>
</evidence>
<keyword evidence="5" id="KW-0349">Heme</keyword>
<dbReference type="PANTHER" id="PTHR30529:SF1">
    <property type="entry name" value="CYTOCHROME B561 HOMOLOG 2"/>
    <property type="match status" value="1"/>
</dbReference>